<dbReference type="InterPro" id="IPR003439">
    <property type="entry name" value="ABC_transporter-like_ATP-bd"/>
</dbReference>
<name>A0ABT6NBZ1_9FIRM</name>
<dbReference type="PROSITE" id="PS50893">
    <property type="entry name" value="ABC_TRANSPORTER_2"/>
    <property type="match status" value="1"/>
</dbReference>
<dbReference type="GO" id="GO:0005524">
    <property type="term" value="F:ATP binding"/>
    <property type="evidence" value="ECO:0007669"/>
    <property type="project" value="UniProtKB-KW"/>
</dbReference>
<reference evidence="5 6" key="1">
    <citation type="submission" date="2023-04" db="EMBL/GenBank/DDBJ databases">
        <title>Fusibacter bizertensis strain WBS, isolated from littoral bottom sediments of the Arctic seas - biochemical and genomic analysis.</title>
        <authorList>
            <person name="Brioukhanov A.L."/>
        </authorList>
    </citation>
    <scope>NUCLEOTIDE SEQUENCE [LARGE SCALE GENOMIC DNA]</scope>
    <source>
        <strain evidence="5 6">WBS</strain>
    </source>
</reference>
<evidence type="ECO:0000259" key="4">
    <source>
        <dbReference type="PROSITE" id="PS50893"/>
    </source>
</evidence>
<dbReference type="Gene3D" id="3.40.50.300">
    <property type="entry name" value="P-loop containing nucleotide triphosphate hydrolases"/>
    <property type="match status" value="1"/>
</dbReference>
<gene>
    <name evidence="5" type="ORF">QE109_07270</name>
</gene>
<dbReference type="CDD" id="cd03219">
    <property type="entry name" value="ABC_Mj1267_LivG_branched"/>
    <property type="match status" value="1"/>
</dbReference>
<feature type="domain" description="ABC transporter" evidence="4">
    <location>
        <begin position="10"/>
        <end position="263"/>
    </location>
</feature>
<dbReference type="PANTHER" id="PTHR45772:SF7">
    <property type="entry name" value="AMINO ACID ABC TRANSPORTER ATP-BINDING PROTEIN"/>
    <property type="match status" value="1"/>
</dbReference>
<organism evidence="5 6">
    <name type="scientific">Fusibacter bizertensis</name>
    <dbReference type="NCBI Taxonomy" id="1488331"/>
    <lineage>
        <taxon>Bacteria</taxon>
        <taxon>Bacillati</taxon>
        <taxon>Bacillota</taxon>
        <taxon>Clostridia</taxon>
        <taxon>Eubacteriales</taxon>
        <taxon>Eubacteriales Family XII. Incertae Sedis</taxon>
        <taxon>Fusibacter</taxon>
    </lineage>
</organism>
<comment type="caution">
    <text evidence="5">The sequence shown here is derived from an EMBL/GenBank/DDBJ whole genome shotgun (WGS) entry which is preliminary data.</text>
</comment>
<evidence type="ECO:0000256" key="1">
    <source>
        <dbReference type="ARBA" id="ARBA00022448"/>
    </source>
</evidence>
<protein>
    <submittedName>
        <fullName evidence="5">ABC transporter ATP-binding protein</fullName>
    </submittedName>
</protein>
<dbReference type="RefSeq" id="WP_281093771.1">
    <property type="nucleotide sequence ID" value="NZ_JARYZI010000004.1"/>
</dbReference>
<evidence type="ECO:0000313" key="6">
    <source>
        <dbReference type="Proteomes" id="UP001158045"/>
    </source>
</evidence>
<dbReference type="PANTHER" id="PTHR45772">
    <property type="entry name" value="CONSERVED COMPONENT OF ABC TRANSPORTER FOR NATURAL AMINO ACIDS-RELATED"/>
    <property type="match status" value="1"/>
</dbReference>
<keyword evidence="3 5" id="KW-0067">ATP-binding</keyword>
<dbReference type="Proteomes" id="UP001158045">
    <property type="component" value="Unassembled WGS sequence"/>
</dbReference>
<dbReference type="EMBL" id="JARYZI010000004">
    <property type="protein sequence ID" value="MDH8677942.1"/>
    <property type="molecule type" value="Genomic_DNA"/>
</dbReference>
<proteinExistence type="predicted"/>
<dbReference type="SUPFAM" id="SSF52540">
    <property type="entry name" value="P-loop containing nucleoside triphosphate hydrolases"/>
    <property type="match status" value="1"/>
</dbReference>
<evidence type="ECO:0000256" key="3">
    <source>
        <dbReference type="ARBA" id="ARBA00022840"/>
    </source>
</evidence>
<evidence type="ECO:0000256" key="2">
    <source>
        <dbReference type="ARBA" id="ARBA00022741"/>
    </source>
</evidence>
<dbReference type="InterPro" id="IPR027417">
    <property type="entry name" value="P-loop_NTPase"/>
</dbReference>
<dbReference type="InterPro" id="IPR051120">
    <property type="entry name" value="ABC_AA/LPS_Transport"/>
</dbReference>
<dbReference type="InterPro" id="IPR003593">
    <property type="entry name" value="AAA+_ATPase"/>
</dbReference>
<dbReference type="SMART" id="SM00382">
    <property type="entry name" value="AAA"/>
    <property type="match status" value="1"/>
</dbReference>
<accession>A0ABT6NBZ1</accession>
<evidence type="ECO:0000313" key="5">
    <source>
        <dbReference type="EMBL" id="MDH8677942.1"/>
    </source>
</evidence>
<keyword evidence="2" id="KW-0547">Nucleotide-binding</keyword>
<sequence length="269" mass="29712">MQNNLDNSVLKVEGLSIAFGGLKAVDNLSFEIKEKEVFGLIGPNGAGKTTAFNCITQFYKPDSGSIVFKDRSGNVHNLLEKNVHDIVKLGLVRTFQNVELIRELSVIDNVLIGAHVDFKSTIIDQALRLPRARKEEKKYRAEALRVLGILGIADRADLPAGGQPYGVLKKVEFARALMSNPRLIILDEPAAGLNDIETAELSKLIRKLRDELDCSILLVEHDMRLVMDVCDKICAISFGKFLAVGTPKEIKENKDVQVAYLGIEVEENA</sequence>
<dbReference type="Pfam" id="PF00005">
    <property type="entry name" value="ABC_tran"/>
    <property type="match status" value="1"/>
</dbReference>
<keyword evidence="6" id="KW-1185">Reference proteome</keyword>
<keyword evidence="1" id="KW-0813">Transport</keyword>